<accession>A0ABS1WUN1</accession>
<reference evidence="2 3" key="1">
    <citation type="journal article" date="2021" name="Int. J. Syst. Evol. Microbiol.">
        <title>Steroidobacter gossypii sp. nov., isolated from soil of cotton cropping field.</title>
        <authorList>
            <person name="Huang R."/>
            <person name="Yang S."/>
            <person name="Zhen C."/>
            <person name="Liu W."/>
        </authorList>
    </citation>
    <scope>NUCLEOTIDE SEQUENCE [LARGE SCALE GENOMIC DNA]</scope>
    <source>
        <strain evidence="2 3">S1-65</strain>
    </source>
</reference>
<evidence type="ECO:0008006" key="4">
    <source>
        <dbReference type="Google" id="ProtNLM"/>
    </source>
</evidence>
<gene>
    <name evidence="2" type="ORF">JM946_07955</name>
</gene>
<dbReference type="SUPFAM" id="SSF56935">
    <property type="entry name" value="Porins"/>
    <property type="match status" value="1"/>
</dbReference>
<organism evidence="2 3">
    <name type="scientific">Steroidobacter gossypii</name>
    <dbReference type="NCBI Taxonomy" id="2805490"/>
    <lineage>
        <taxon>Bacteria</taxon>
        <taxon>Pseudomonadati</taxon>
        <taxon>Pseudomonadota</taxon>
        <taxon>Gammaproteobacteria</taxon>
        <taxon>Steroidobacterales</taxon>
        <taxon>Steroidobacteraceae</taxon>
        <taxon>Steroidobacter</taxon>
    </lineage>
</organism>
<evidence type="ECO:0000313" key="3">
    <source>
        <dbReference type="Proteomes" id="UP000661077"/>
    </source>
</evidence>
<proteinExistence type="predicted"/>
<protein>
    <recommendedName>
        <fullName evidence="4">Porin</fullName>
    </recommendedName>
</protein>
<sequence>MRAGAVFLQICALVALFSASVAGVRAEPYFAVREGLKCSNCHFNAAGGGMRNAFGNGWAQTALPARRIEGIESDAWTGVVNRFFALGGNLRANATHTDVPDNDARSEFDLEEGRAYLAITPIPDRLAVYFDQRFAPGGSTNLEAFARYTTEDQRWQVQAGQFYLPYGLRLEDDGAFIRQVTGINFATPDRGVQVGYESGSLSTQLAVSNGTASGPEPDEGKQVSLRAEHVQRVWRVGAGFNLNHTDAGDRQMQGVFAGLRTGPIAWLAEADYLTDETLGPEERKQWVGLIEANWWISQGHNLKLTAEVFEPDTDVDEDEQNRYSLVYELFPFQFVQLRLGARIYDGIPQNDLQNRKLFFAQLHGFF</sequence>
<evidence type="ECO:0000313" key="2">
    <source>
        <dbReference type="EMBL" id="MBM0104676.1"/>
    </source>
</evidence>
<evidence type="ECO:0000256" key="1">
    <source>
        <dbReference type="SAM" id="SignalP"/>
    </source>
</evidence>
<feature type="chain" id="PRO_5045598513" description="Porin" evidence="1">
    <location>
        <begin position="27"/>
        <end position="366"/>
    </location>
</feature>
<dbReference type="RefSeq" id="WP_203166670.1">
    <property type="nucleotide sequence ID" value="NZ_JAEVLS010000002.1"/>
</dbReference>
<comment type="caution">
    <text evidence="2">The sequence shown here is derived from an EMBL/GenBank/DDBJ whole genome shotgun (WGS) entry which is preliminary data.</text>
</comment>
<keyword evidence="1" id="KW-0732">Signal</keyword>
<dbReference type="Proteomes" id="UP000661077">
    <property type="component" value="Unassembled WGS sequence"/>
</dbReference>
<keyword evidence="3" id="KW-1185">Reference proteome</keyword>
<feature type="signal peptide" evidence="1">
    <location>
        <begin position="1"/>
        <end position="26"/>
    </location>
</feature>
<dbReference type="EMBL" id="JAEVLS010000002">
    <property type="protein sequence ID" value="MBM0104676.1"/>
    <property type="molecule type" value="Genomic_DNA"/>
</dbReference>
<name>A0ABS1WUN1_9GAMM</name>